<reference evidence="3 4" key="1">
    <citation type="submission" date="2022-03" db="EMBL/GenBank/DDBJ databases">
        <title>Agromyces sp. isolated from the gut of P. brevitarsis seulensis larvae.</title>
        <authorList>
            <person name="Won M."/>
            <person name="Kwon S.-W."/>
        </authorList>
    </citation>
    <scope>NUCLEOTIDE SEQUENCE [LARGE SCALE GENOMIC DNA]</scope>
    <source>
        <strain evidence="3 4">KACC 16215</strain>
    </source>
</reference>
<accession>A0ABY4AYT9</accession>
<name>A0ABY4AYT9_9MICO</name>
<dbReference type="PANTHER" id="PTHR33608">
    <property type="entry name" value="BLL2464 PROTEIN"/>
    <property type="match status" value="1"/>
</dbReference>
<dbReference type="RefSeq" id="WP_243568837.1">
    <property type="nucleotide sequence ID" value="NZ_BAAARD010000006.1"/>
</dbReference>
<keyword evidence="1" id="KW-1133">Transmembrane helix</keyword>
<dbReference type="Proteomes" id="UP000831304">
    <property type="component" value="Chromosome"/>
</dbReference>
<keyword evidence="1" id="KW-0812">Transmembrane</keyword>
<dbReference type="PANTHER" id="PTHR33608:SF3">
    <property type="entry name" value="SLR2013 PROTEIN"/>
    <property type="match status" value="1"/>
</dbReference>
<feature type="domain" description="DUF58" evidence="2">
    <location>
        <begin position="215"/>
        <end position="395"/>
    </location>
</feature>
<organism evidence="3 4">
    <name type="scientific">Agromyces soli</name>
    <dbReference type="NCBI Taxonomy" id="659012"/>
    <lineage>
        <taxon>Bacteria</taxon>
        <taxon>Bacillati</taxon>
        <taxon>Actinomycetota</taxon>
        <taxon>Actinomycetes</taxon>
        <taxon>Micrococcales</taxon>
        <taxon>Microbacteriaceae</taxon>
        <taxon>Agromyces</taxon>
    </lineage>
</organism>
<keyword evidence="1" id="KW-0472">Membrane</keyword>
<evidence type="ECO:0000313" key="3">
    <source>
        <dbReference type="EMBL" id="UOE25995.1"/>
    </source>
</evidence>
<protein>
    <submittedName>
        <fullName evidence="3">DUF58 domain-containing protein</fullName>
    </submittedName>
</protein>
<gene>
    <name evidence="3" type="ORF">MTP13_17055</name>
</gene>
<sequence>MTISGRFVLLLALGVVPIVVAGALAGAASGAPTPAAVAAAGGQAAWLALLAWAALCAGLGAIDLSLAGSPRRVALQRELPPRVRLGEAVESHLIVQNLGGRALRAVVRDGWQPSAGVVGPNRSPLRIPTGERRRATLVLVPRRRGDRRVGQVTIRSAGPLGLWSRQATLAAPGVLRVLPPFASRVHLPSRLTRLRELDGRTPILIRGQGTEFDSIREYVRGDDVRSIDWRATARRTDPDAPGGTRLMVRTWRPERDRRIVIVTDTSRTAAARIADEPRLDTAFEASLLLSALASHAGDRVDWLAWDRRVRGRVHGANGAELLAKLVDVMSTIDPELIEADWAAVPAQVRRLTSRRALVVLLTGVDSPANAAGLLAMLPQLTSRHFVIVASVADPDAVAASGGTDDLDQVYRAAAAERGLLDGARVEAAIRRLGAETVSAPPQELPPALADRYLALKAAGRL</sequence>
<dbReference type="InterPro" id="IPR002881">
    <property type="entry name" value="DUF58"/>
</dbReference>
<feature type="transmembrane region" description="Helical" evidence="1">
    <location>
        <begin position="46"/>
        <end position="67"/>
    </location>
</feature>
<evidence type="ECO:0000259" key="2">
    <source>
        <dbReference type="Pfam" id="PF01882"/>
    </source>
</evidence>
<dbReference type="EMBL" id="CP094533">
    <property type="protein sequence ID" value="UOE25995.1"/>
    <property type="molecule type" value="Genomic_DNA"/>
</dbReference>
<dbReference type="Pfam" id="PF01882">
    <property type="entry name" value="DUF58"/>
    <property type="match status" value="1"/>
</dbReference>
<proteinExistence type="predicted"/>
<keyword evidence="4" id="KW-1185">Reference proteome</keyword>
<evidence type="ECO:0000256" key="1">
    <source>
        <dbReference type="SAM" id="Phobius"/>
    </source>
</evidence>
<evidence type="ECO:0000313" key="4">
    <source>
        <dbReference type="Proteomes" id="UP000831304"/>
    </source>
</evidence>